<evidence type="ECO:0000313" key="5">
    <source>
        <dbReference type="EMBL" id="KAH6836304.1"/>
    </source>
</evidence>
<dbReference type="AlphaFoldDB" id="A0AAD4PDG8"/>
<feature type="active site" description="Proton donor" evidence="3">
    <location>
        <position position="451"/>
    </location>
</feature>
<keyword evidence="1" id="KW-0378">Hydrolase</keyword>
<feature type="domain" description="GH16" evidence="4">
    <location>
        <begin position="325"/>
        <end position="550"/>
    </location>
</feature>
<proteinExistence type="predicted"/>
<evidence type="ECO:0000259" key="4">
    <source>
        <dbReference type="PROSITE" id="PS51762"/>
    </source>
</evidence>
<dbReference type="SUPFAM" id="SSF49899">
    <property type="entry name" value="Concanavalin A-like lectins/glucanases"/>
    <property type="match status" value="1"/>
</dbReference>
<dbReference type="InterPro" id="IPR001926">
    <property type="entry name" value="TrpB-like_PALP"/>
</dbReference>
<dbReference type="InterPro" id="IPR050214">
    <property type="entry name" value="Cys_Synth/Cystath_Beta-Synth"/>
</dbReference>
<keyword evidence="2" id="KW-0326">Glycosidase</keyword>
<name>A0AAD4PDG8_PERFH</name>
<dbReference type="GO" id="GO:0005975">
    <property type="term" value="P:carbohydrate metabolic process"/>
    <property type="evidence" value="ECO:0007669"/>
    <property type="project" value="InterPro"/>
</dbReference>
<evidence type="ECO:0000256" key="1">
    <source>
        <dbReference type="ARBA" id="ARBA00022801"/>
    </source>
</evidence>
<keyword evidence="5" id="KW-0456">Lyase</keyword>
<comment type="caution">
    <text evidence="5">The sequence shown here is derived from an EMBL/GenBank/DDBJ whole genome shotgun (WGS) entry which is preliminary data.</text>
</comment>
<feature type="active site" description="Nucleophile" evidence="3">
    <location>
        <position position="447"/>
    </location>
</feature>
<dbReference type="GO" id="GO:0016829">
    <property type="term" value="F:lyase activity"/>
    <property type="evidence" value="ECO:0007669"/>
    <property type="project" value="UniProtKB-KW"/>
</dbReference>
<dbReference type="GO" id="GO:0004553">
    <property type="term" value="F:hydrolase activity, hydrolyzing O-glycosyl compounds"/>
    <property type="evidence" value="ECO:0007669"/>
    <property type="project" value="InterPro"/>
</dbReference>
<dbReference type="Pfam" id="PF00291">
    <property type="entry name" value="PALP"/>
    <property type="match status" value="1"/>
</dbReference>
<dbReference type="InterPro" id="IPR000757">
    <property type="entry name" value="Beta-glucanase-like"/>
</dbReference>
<dbReference type="Gene3D" id="3.40.50.1100">
    <property type="match status" value="2"/>
</dbReference>
<accession>A0AAD4PDG8</accession>
<dbReference type="SUPFAM" id="SSF53686">
    <property type="entry name" value="Tryptophan synthase beta subunit-like PLP-dependent enzymes"/>
    <property type="match status" value="1"/>
</dbReference>
<sequence>MEHLEKLIQEETWEIEEGSQTNILSSSMQVFQRILKAYATKLFARLPKGGTGIVAAATGMDGQIKSTQLNIVTRRGNTGIGLAFIAAAKNYKLIITMPTSMSLERRIILRAFGAELVLTDPAKGMKGVVQKAEEIRDKTPNSYILQQFENPANPKIHYETTRPGLWKGINGKIDAFVFGIGTGGTITGTGKYLKEQNPNIKLYGIEPVESPFLSGGKHGPHKIQEFLDVIFQQVSNLIQLLMSVDEEVRKEKQTVESLDSEEKSSSRSKVVSRAKSKVTPGGFNGRAVTPGGYNTWFECPQTLVVPCSGDVPINRTSCMFAGALPDLWCYFRKDEAVSSLKDNHQTVSTSRGVFVLRREVPSTRLAGICTSFLIVQFESHLTTTNTTRREPVTTSDMPSAGFRSKLEYGSGLFHIRMKIPEKRTGGIVTCFYLTSAPDTEAPGNHYEIDFEFLGTNGTVQTNVYNNDDGHREQSFTLWFNPSQDFHTYEFLWNSHQIVFLVDKIPLRVFKNNREHGIDYPLKAMHIEASIWNADWAGVVDWSLAPFIAHYQDFGFKACEAAQGDECASAKHYWNGHNYWKLGAVQQRKMEHYRRLFMTYDYCSNPSTSKPECAFNI</sequence>
<dbReference type="Pfam" id="PF00722">
    <property type="entry name" value="Glyco_hydro_16"/>
    <property type="match status" value="1"/>
</dbReference>
<dbReference type="Gene3D" id="2.60.120.200">
    <property type="match status" value="1"/>
</dbReference>
<gene>
    <name evidence="5" type="ORF">C2S53_001170</name>
</gene>
<evidence type="ECO:0000256" key="3">
    <source>
        <dbReference type="PIRSR" id="PIRSR608264-1"/>
    </source>
</evidence>
<dbReference type="PRINTS" id="PR00737">
    <property type="entry name" value="GLHYDRLASE16"/>
</dbReference>
<dbReference type="InterPro" id="IPR036052">
    <property type="entry name" value="TrpB-like_PALP_sf"/>
</dbReference>
<dbReference type="EMBL" id="SDAM02000020">
    <property type="protein sequence ID" value="KAH6836304.1"/>
    <property type="molecule type" value="Genomic_DNA"/>
</dbReference>
<dbReference type="InterPro" id="IPR013320">
    <property type="entry name" value="ConA-like_dom_sf"/>
</dbReference>
<organism evidence="5 6">
    <name type="scientific">Perilla frutescens var. hirtella</name>
    <name type="common">Perilla citriodora</name>
    <name type="synonym">Perilla setoyensis</name>
    <dbReference type="NCBI Taxonomy" id="608512"/>
    <lineage>
        <taxon>Eukaryota</taxon>
        <taxon>Viridiplantae</taxon>
        <taxon>Streptophyta</taxon>
        <taxon>Embryophyta</taxon>
        <taxon>Tracheophyta</taxon>
        <taxon>Spermatophyta</taxon>
        <taxon>Magnoliopsida</taxon>
        <taxon>eudicotyledons</taxon>
        <taxon>Gunneridae</taxon>
        <taxon>Pentapetalae</taxon>
        <taxon>asterids</taxon>
        <taxon>lamiids</taxon>
        <taxon>Lamiales</taxon>
        <taxon>Lamiaceae</taxon>
        <taxon>Nepetoideae</taxon>
        <taxon>Elsholtzieae</taxon>
        <taxon>Perilla</taxon>
    </lineage>
</organism>
<dbReference type="PANTHER" id="PTHR10314">
    <property type="entry name" value="CYSTATHIONINE BETA-SYNTHASE"/>
    <property type="match status" value="1"/>
</dbReference>
<dbReference type="Proteomes" id="UP001190926">
    <property type="component" value="Unassembled WGS sequence"/>
</dbReference>
<dbReference type="PROSITE" id="PS51762">
    <property type="entry name" value="GH16_2"/>
    <property type="match status" value="1"/>
</dbReference>
<protein>
    <submittedName>
        <fullName evidence="5">O-acetylserine lyase isoform A1</fullName>
    </submittedName>
</protein>
<evidence type="ECO:0000256" key="2">
    <source>
        <dbReference type="ARBA" id="ARBA00023295"/>
    </source>
</evidence>
<reference evidence="5 6" key="1">
    <citation type="journal article" date="2021" name="Nat. Commun.">
        <title>Incipient diploidization of the medicinal plant Perilla within 10,000 years.</title>
        <authorList>
            <person name="Zhang Y."/>
            <person name="Shen Q."/>
            <person name="Leng L."/>
            <person name="Zhang D."/>
            <person name="Chen S."/>
            <person name="Shi Y."/>
            <person name="Ning Z."/>
            <person name="Chen S."/>
        </authorList>
    </citation>
    <scope>NUCLEOTIDE SEQUENCE [LARGE SCALE GENOMIC DNA]</scope>
    <source>
        <strain evidence="6">cv. PC099</strain>
    </source>
</reference>
<evidence type="ECO:0000313" key="6">
    <source>
        <dbReference type="Proteomes" id="UP001190926"/>
    </source>
</evidence>
<dbReference type="InterPro" id="IPR008264">
    <property type="entry name" value="Beta_glucanase"/>
</dbReference>
<keyword evidence="6" id="KW-1185">Reference proteome</keyword>